<dbReference type="InterPro" id="IPR047141">
    <property type="entry name" value="Stealth"/>
</dbReference>
<organism evidence="3 4">
    <name type="scientific">Chrysochromulina tobinii</name>
    <dbReference type="NCBI Taxonomy" id="1460289"/>
    <lineage>
        <taxon>Eukaryota</taxon>
        <taxon>Haptista</taxon>
        <taxon>Haptophyta</taxon>
        <taxon>Prymnesiophyceae</taxon>
        <taxon>Prymnesiales</taxon>
        <taxon>Chrysochromulinaceae</taxon>
        <taxon>Chrysochromulina</taxon>
    </lineage>
</organism>
<dbReference type="GO" id="GO:0003976">
    <property type="term" value="F:UDP-N-acetylglucosamine-lysosomal-enzyme N-acetylglucosaminephosphotransferase activity"/>
    <property type="evidence" value="ECO:0007669"/>
    <property type="project" value="TreeGrafter"/>
</dbReference>
<dbReference type="EMBL" id="JWZX01003321">
    <property type="protein sequence ID" value="KOO21948.1"/>
    <property type="molecule type" value="Genomic_DNA"/>
</dbReference>
<protein>
    <recommendedName>
        <fullName evidence="2">Stealth protein CR3 conserved region 3 domain-containing protein</fullName>
    </recommendedName>
</protein>
<keyword evidence="4" id="KW-1185">Reference proteome</keyword>
<proteinExistence type="predicted"/>
<feature type="domain" description="Stealth protein CR3 conserved region 3" evidence="2">
    <location>
        <begin position="198"/>
        <end position="243"/>
    </location>
</feature>
<keyword evidence="1" id="KW-0808">Transferase</keyword>
<gene>
    <name evidence="3" type="ORF">Ctob_000713</name>
</gene>
<comment type="caution">
    <text evidence="3">The sequence shown here is derived from an EMBL/GenBank/DDBJ whole genome shotgun (WGS) entry which is preliminary data.</text>
</comment>
<evidence type="ECO:0000259" key="2">
    <source>
        <dbReference type="Pfam" id="PF17102"/>
    </source>
</evidence>
<name>A0A0M0J6W8_9EUKA</name>
<sequence>MGPRRAGRAVNNNNNTGRHFDSSPSVVDYVFILYVYPHNAFFPEPLRALPTYNSNAILAALHWIPNISRWFIYSDDDIVASGRDFGLEFWWEAGGAAAGGAAAGGEAAGGAQLVFFDASLPVRRNQSTDGNVVERAMVYMAGVLDEVDDTREGAWIQRTGAGERAAGSVVGGAAGGAVGGFERSSAPQQSSKYAPAVHMPVLFNVRVLWEIESRWPELMSRTRAHRKREMDEIELNFFYQHYLELSGYPTARHAIKRFRVGYHPVQLCGTPWGGSICNSTLSSDRYNFVCFNDGFNHGADGAQSTFGHVT</sequence>
<dbReference type="InterPro" id="IPR031357">
    <property type="entry name" value="Stealth_CR3"/>
</dbReference>
<dbReference type="PANTHER" id="PTHR24045:SF0">
    <property type="entry name" value="N-ACETYLGLUCOSAMINE-1-PHOSPHOTRANSFERASE SUBUNITS ALPHA_BETA"/>
    <property type="match status" value="1"/>
</dbReference>
<dbReference type="GO" id="GO:0016256">
    <property type="term" value="P:N-glycan processing to lysosome"/>
    <property type="evidence" value="ECO:0007669"/>
    <property type="project" value="TreeGrafter"/>
</dbReference>
<dbReference type="OrthoDB" id="263283at2759"/>
<dbReference type="GO" id="GO:0005794">
    <property type="term" value="C:Golgi apparatus"/>
    <property type="evidence" value="ECO:0007669"/>
    <property type="project" value="TreeGrafter"/>
</dbReference>
<dbReference type="GO" id="GO:0046835">
    <property type="term" value="P:carbohydrate phosphorylation"/>
    <property type="evidence" value="ECO:0007669"/>
    <property type="project" value="TreeGrafter"/>
</dbReference>
<dbReference type="Proteomes" id="UP000037460">
    <property type="component" value="Unassembled WGS sequence"/>
</dbReference>
<reference evidence="4" key="1">
    <citation type="journal article" date="2015" name="PLoS Genet.">
        <title>Genome Sequence and Transcriptome Analyses of Chrysochromulina tobin: Metabolic Tools for Enhanced Algal Fitness in the Prominent Order Prymnesiales (Haptophyceae).</title>
        <authorList>
            <person name="Hovde B.T."/>
            <person name="Deodato C.R."/>
            <person name="Hunsperger H.M."/>
            <person name="Ryken S.A."/>
            <person name="Yost W."/>
            <person name="Jha R.K."/>
            <person name="Patterson J."/>
            <person name="Monnat R.J. Jr."/>
            <person name="Barlow S.B."/>
            <person name="Starkenburg S.R."/>
            <person name="Cattolico R.A."/>
        </authorList>
    </citation>
    <scope>NUCLEOTIDE SEQUENCE</scope>
    <source>
        <strain evidence="4">CCMP291</strain>
    </source>
</reference>
<evidence type="ECO:0000256" key="1">
    <source>
        <dbReference type="ARBA" id="ARBA00022679"/>
    </source>
</evidence>
<evidence type="ECO:0000313" key="3">
    <source>
        <dbReference type="EMBL" id="KOO21948.1"/>
    </source>
</evidence>
<dbReference type="PANTHER" id="PTHR24045">
    <property type="match status" value="1"/>
</dbReference>
<evidence type="ECO:0000313" key="4">
    <source>
        <dbReference type="Proteomes" id="UP000037460"/>
    </source>
</evidence>
<accession>A0A0M0J6W8</accession>
<dbReference type="Pfam" id="PF17102">
    <property type="entry name" value="Stealth_CR3"/>
    <property type="match status" value="1"/>
</dbReference>
<dbReference type="AlphaFoldDB" id="A0A0M0J6W8"/>